<evidence type="ECO:0000313" key="2">
    <source>
        <dbReference type="Proteomes" id="UP000714618"/>
    </source>
</evidence>
<gene>
    <name evidence="1" type="ORF">AWRI4233_LOCUS3561</name>
</gene>
<dbReference type="EMBL" id="CAIJEO010000005">
    <property type="protein sequence ID" value="CAD0092361.1"/>
    <property type="molecule type" value="Genomic_DNA"/>
</dbReference>
<protein>
    <submittedName>
        <fullName evidence="1">Uncharacterized protein</fullName>
    </submittedName>
</protein>
<keyword evidence="2" id="KW-1185">Reference proteome</keyword>
<organism evidence="1 2">
    <name type="scientific">Aureobasidium mustum</name>
    <dbReference type="NCBI Taxonomy" id="2773714"/>
    <lineage>
        <taxon>Eukaryota</taxon>
        <taxon>Fungi</taxon>
        <taxon>Dikarya</taxon>
        <taxon>Ascomycota</taxon>
        <taxon>Pezizomycotina</taxon>
        <taxon>Dothideomycetes</taxon>
        <taxon>Dothideomycetidae</taxon>
        <taxon>Dothideales</taxon>
        <taxon>Saccotheciaceae</taxon>
        <taxon>Aureobasidium</taxon>
    </lineage>
</organism>
<dbReference type="Proteomes" id="UP000714618">
    <property type="component" value="Unassembled WGS sequence"/>
</dbReference>
<dbReference type="AlphaFoldDB" id="A0A9N8JS70"/>
<proteinExistence type="predicted"/>
<evidence type="ECO:0000313" key="1">
    <source>
        <dbReference type="EMBL" id="CAD0092361.1"/>
    </source>
</evidence>
<sequence>MAVNFYIAACTVIEAFLGISPLRESRKAAIKVDQNNSHFPTPDEELPIIDLIIVAYLPNEQDIVKDQVSYALDELVYPRDKLRINLGMGDQTWLSIGM</sequence>
<accession>A0A9N8JS70</accession>
<dbReference type="OrthoDB" id="72851at2759"/>
<reference evidence="1" key="1">
    <citation type="submission" date="2020-06" db="EMBL/GenBank/DDBJ databases">
        <authorList>
            <person name="Onetto C."/>
        </authorList>
    </citation>
    <scope>NUCLEOTIDE SEQUENCE</scope>
</reference>
<name>A0A9N8JS70_9PEZI</name>
<comment type="caution">
    <text evidence="1">The sequence shown here is derived from an EMBL/GenBank/DDBJ whole genome shotgun (WGS) entry which is preliminary data.</text>
</comment>